<dbReference type="EMBL" id="JACJVN010000017">
    <property type="protein sequence ID" value="MBB6676481.1"/>
    <property type="molecule type" value="Genomic_DNA"/>
</dbReference>
<comment type="caution">
    <text evidence="1">The sequence shown here is derived from an EMBL/GenBank/DDBJ whole genome shotgun (WGS) entry which is preliminary data.</text>
</comment>
<proteinExistence type="predicted"/>
<gene>
    <name evidence="1" type="ORF">H4Q31_03975</name>
</gene>
<organism evidence="1 2">
    <name type="scientific">Cohnella lubricantis</name>
    <dbReference type="NCBI Taxonomy" id="2163172"/>
    <lineage>
        <taxon>Bacteria</taxon>
        <taxon>Bacillati</taxon>
        <taxon>Bacillota</taxon>
        <taxon>Bacilli</taxon>
        <taxon>Bacillales</taxon>
        <taxon>Paenibacillaceae</taxon>
        <taxon>Cohnella</taxon>
    </lineage>
</organism>
<protein>
    <submittedName>
        <fullName evidence="1">Uncharacterized protein</fullName>
    </submittedName>
</protein>
<keyword evidence="2" id="KW-1185">Reference proteome</keyword>
<accession>A0A841TDE8</accession>
<reference evidence="1 2" key="1">
    <citation type="submission" date="2020-08" db="EMBL/GenBank/DDBJ databases">
        <title>Cohnella phylogeny.</title>
        <authorList>
            <person name="Dunlap C."/>
        </authorList>
    </citation>
    <scope>NUCLEOTIDE SEQUENCE [LARGE SCALE GENOMIC DNA]</scope>
    <source>
        <strain evidence="1 2">DSM 103658</strain>
    </source>
</reference>
<evidence type="ECO:0000313" key="2">
    <source>
        <dbReference type="Proteomes" id="UP000574133"/>
    </source>
</evidence>
<dbReference type="Proteomes" id="UP000574133">
    <property type="component" value="Unassembled WGS sequence"/>
</dbReference>
<name>A0A841TDE8_9BACL</name>
<dbReference type="RefSeq" id="WP_185177775.1">
    <property type="nucleotide sequence ID" value="NZ_CBCSEP010000004.1"/>
</dbReference>
<dbReference type="AlphaFoldDB" id="A0A841TDE8"/>
<sequence length="93" mass="10821">MNRDERRRAFQMLKSLSVDKFWAHMNVLHTRAYAAAERHYQEAMDIVLTPKQKAAVVVKAVEIRELWDGMATVTTDETEMEIFNPPEQAREAT</sequence>
<evidence type="ECO:0000313" key="1">
    <source>
        <dbReference type="EMBL" id="MBB6676481.1"/>
    </source>
</evidence>